<keyword evidence="1" id="KW-0347">Helicase</keyword>
<dbReference type="SUPFAM" id="SSF52540">
    <property type="entry name" value="P-loop containing nucleoside triphosphate hydrolases"/>
    <property type="match status" value="1"/>
</dbReference>
<sequence>MIASNDAEGSIELRSFTDFESSNKTIFEKLIPNLNGNIGILYRNNISAIPMINYCINNNIHINIKAKFSSLSTNKIIKDILKIYYFSQNMSNTELYLQIVYKIRPIYISKSTLNKVCEQYNKFSNDLNIFDYMRRYHSSLDIPEYMLEKLMIFVLILSSSQSILILLKL</sequence>
<proteinExistence type="predicted"/>
<dbReference type="Gene3D" id="3.40.50.300">
    <property type="entry name" value="P-loop containing nucleotide triphosphate hydrolases"/>
    <property type="match status" value="1"/>
</dbReference>
<evidence type="ECO:0000313" key="1">
    <source>
        <dbReference type="EMBL" id="APU87372.1"/>
    </source>
</evidence>
<dbReference type="EMBL" id="CP015723">
    <property type="protein sequence ID" value="APU87372.1"/>
    <property type="molecule type" value="Genomic_DNA"/>
</dbReference>
<keyword evidence="1" id="KW-0614">Plasmid</keyword>
<name>A0A1L7JP43_CLOBO</name>
<dbReference type="InterPro" id="IPR027417">
    <property type="entry name" value="P-loop_NTPase"/>
</dbReference>
<dbReference type="RefSeq" id="WP_236893695.1">
    <property type="nucleotide sequence ID" value="NZ_CP015723.1"/>
</dbReference>
<accession>A0A1L7JP43</accession>
<keyword evidence="1" id="KW-0067">ATP-binding</keyword>
<geneLocation type="plasmid" evidence="1">
    <name>pNPD8_2</name>
</geneLocation>
<organism evidence="1">
    <name type="scientific">Clostridium botulinum</name>
    <dbReference type="NCBI Taxonomy" id="1491"/>
    <lineage>
        <taxon>Bacteria</taxon>
        <taxon>Bacillati</taxon>
        <taxon>Bacillota</taxon>
        <taxon>Clostridia</taxon>
        <taxon>Eubacteriales</taxon>
        <taxon>Clostridiaceae</taxon>
        <taxon>Clostridium</taxon>
    </lineage>
</organism>
<dbReference type="AlphaFoldDB" id="A0A1L7JP43"/>
<protein>
    <submittedName>
        <fullName evidence="1">UvrD/REP helicase domain protein</fullName>
    </submittedName>
</protein>
<dbReference type="Gene3D" id="1.10.486.10">
    <property type="entry name" value="PCRA, domain 4"/>
    <property type="match status" value="1"/>
</dbReference>
<gene>
    <name evidence="1" type="ORF">NPD8_4000</name>
</gene>
<keyword evidence="1" id="KW-0378">Hydrolase</keyword>
<dbReference type="GO" id="GO:0004386">
    <property type="term" value="F:helicase activity"/>
    <property type="evidence" value="ECO:0007669"/>
    <property type="project" value="UniProtKB-KW"/>
</dbReference>
<keyword evidence="1" id="KW-0547">Nucleotide-binding</keyword>
<reference evidence="1" key="1">
    <citation type="submission" date="2016-05" db="EMBL/GenBank/DDBJ databases">
        <authorList>
            <person name="Lavstsen T."/>
            <person name="Jespersen J.S."/>
        </authorList>
    </citation>
    <scope>NUCLEOTIDE SEQUENCE</scope>
    <source>
        <strain evidence="1">CDC69096</strain>
        <plasmid evidence="1">pNPD8_2</plasmid>
    </source>
</reference>